<dbReference type="InterPro" id="IPR014917">
    <property type="entry name" value="DUF1800"/>
</dbReference>
<evidence type="ECO:0000313" key="3">
    <source>
        <dbReference type="Proteomes" id="UP001348149"/>
    </source>
</evidence>
<organism evidence="2 3">
    <name type="scientific">Mesobacterium hydrothermale</name>
    <dbReference type="NCBI Taxonomy" id="3111907"/>
    <lineage>
        <taxon>Bacteria</taxon>
        <taxon>Pseudomonadati</taxon>
        <taxon>Pseudomonadota</taxon>
        <taxon>Alphaproteobacteria</taxon>
        <taxon>Rhodobacterales</taxon>
        <taxon>Roseobacteraceae</taxon>
        <taxon>Mesobacterium</taxon>
    </lineage>
</organism>
<name>A0ABU6HKK7_9RHOB</name>
<dbReference type="Proteomes" id="UP001348149">
    <property type="component" value="Unassembled WGS sequence"/>
</dbReference>
<protein>
    <submittedName>
        <fullName evidence="2">DUF1800 domain-containing protein</fullName>
    </submittedName>
</protein>
<gene>
    <name evidence="2" type="ORF">VK792_14075</name>
</gene>
<feature type="coiled-coil region" evidence="1">
    <location>
        <begin position="54"/>
        <end position="87"/>
    </location>
</feature>
<dbReference type="EMBL" id="JAYLLH010000021">
    <property type="protein sequence ID" value="MEC3862416.1"/>
    <property type="molecule type" value="Genomic_DNA"/>
</dbReference>
<accession>A0ABU6HKK7</accession>
<dbReference type="Pfam" id="PF08811">
    <property type="entry name" value="DUF1800"/>
    <property type="match status" value="1"/>
</dbReference>
<keyword evidence="1" id="KW-0175">Coiled coil</keyword>
<evidence type="ECO:0000256" key="1">
    <source>
        <dbReference type="SAM" id="Coils"/>
    </source>
</evidence>
<proteinExistence type="predicted"/>
<dbReference type="RefSeq" id="WP_326298199.1">
    <property type="nucleotide sequence ID" value="NZ_JAYLLH010000021.1"/>
</dbReference>
<reference evidence="2 3" key="1">
    <citation type="submission" date="2024-01" db="EMBL/GenBank/DDBJ databases">
        <title>Mesobacterium rodlantinim sp. nov., isolated from shallow sea hydrothermal systems off Kueishantao Island.</title>
        <authorList>
            <person name="Su Z."/>
            <person name="Tang K."/>
        </authorList>
    </citation>
    <scope>NUCLEOTIDE SEQUENCE [LARGE SCALE GENOMIC DNA]</scope>
    <source>
        <strain evidence="2 3">TK19101</strain>
    </source>
</reference>
<comment type="caution">
    <text evidence="2">The sequence shown here is derived from an EMBL/GenBank/DDBJ whole genome shotgun (WGS) entry which is preliminary data.</text>
</comment>
<sequence>MTFQPELAAIRFGCGLSPVIAPPSSPQVILRSLDLPDDIATRFPVEPFELYLKRLQYQNRLRELQRKAKSDADRKEAREALQKLRRTTRDESTLWFVSTLGRRAWTQVPFRERLTQFWADHFTATGKGGVMMTAMASYIESAIRPNVSGRFENLLAAAVSHPVMLHYLDQDNSAGPNSARAKKSNGKVGLNENLAREVIELHTLGVSANYSQTDVRELARLFAGMSFEPARGFVFRENLAEPGTKTVLGKTYGKGPAETGDISAVLRDLARHPSTARHLSTKLARHFISDTPDPGLVADMTDRYLETKGDLAAVYEVMLTHPTAWSEEAPNVKQPLDWMGSALRALAVPPAQLKAIKPGKVRQMFLQPLALMGHNWGRPDGPNGLPEDDSAWVSPQGLAARLQWAVSVPTLLMPDLPDPRDFVTTALGSRATDNTRFAAKAAETRWEGVGLVLASPAFQCL</sequence>
<evidence type="ECO:0000313" key="2">
    <source>
        <dbReference type="EMBL" id="MEC3862416.1"/>
    </source>
</evidence>
<keyword evidence="3" id="KW-1185">Reference proteome</keyword>